<dbReference type="Gene3D" id="3.30.1490.20">
    <property type="entry name" value="ATP-grasp fold, A domain"/>
    <property type="match status" value="1"/>
</dbReference>
<dbReference type="PROSITE" id="PS50975">
    <property type="entry name" value="ATP_GRASP"/>
    <property type="match status" value="1"/>
</dbReference>
<dbReference type="InterPro" id="IPR011761">
    <property type="entry name" value="ATP-grasp"/>
</dbReference>
<evidence type="ECO:0000256" key="3">
    <source>
        <dbReference type="ARBA" id="ARBA00022840"/>
    </source>
</evidence>
<dbReference type="InterPro" id="IPR051538">
    <property type="entry name" value="Acyl-CoA_Synth/Transferase"/>
</dbReference>
<dbReference type="OrthoDB" id="9791027at2"/>
<evidence type="ECO:0000259" key="6">
    <source>
        <dbReference type="PROSITE" id="PS50975"/>
    </source>
</evidence>
<dbReference type="SUPFAM" id="SSF52210">
    <property type="entry name" value="Succinyl-CoA synthetase domains"/>
    <property type="match status" value="2"/>
</dbReference>
<evidence type="ECO:0000256" key="2">
    <source>
        <dbReference type="ARBA" id="ARBA00022741"/>
    </source>
</evidence>
<evidence type="ECO:0000256" key="5">
    <source>
        <dbReference type="PROSITE-ProRule" id="PRU00409"/>
    </source>
</evidence>
<comment type="similarity">
    <text evidence="4">In the N-terminal section; belongs to the acetate CoA ligase alpha subunit family.</text>
</comment>
<dbReference type="Pfam" id="PF13607">
    <property type="entry name" value="Succ_CoA_lig"/>
    <property type="match status" value="1"/>
</dbReference>
<keyword evidence="8" id="KW-1185">Reference proteome</keyword>
<dbReference type="AlphaFoldDB" id="A0A0D2J350"/>
<evidence type="ECO:0000256" key="1">
    <source>
        <dbReference type="ARBA" id="ARBA00022598"/>
    </source>
</evidence>
<dbReference type="InterPro" id="IPR016102">
    <property type="entry name" value="Succinyl-CoA_synth-like"/>
</dbReference>
<dbReference type="PATRIC" id="fig|1429043.3.peg.3931"/>
<dbReference type="Pfam" id="PF13549">
    <property type="entry name" value="ATP-grasp_5"/>
    <property type="match status" value="1"/>
</dbReference>
<keyword evidence="2 5" id="KW-0547">Nucleotide-binding</keyword>
<keyword evidence="3 5" id="KW-0067">ATP-binding</keyword>
<protein>
    <recommendedName>
        <fullName evidence="6">ATP-grasp domain-containing protein</fullName>
    </recommendedName>
</protein>
<evidence type="ECO:0000313" key="8">
    <source>
        <dbReference type="Proteomes" id="UP000032233"/>
    </source>
</evidence>
<dbReference type="Gene3D" id="3.40.50.720">
    <property type="entry name" value="NAD(P)-binding Rossmann-like Domain"/>
    <property type="match status" value="1"/>
</dbReference>
<dbReference type="SMART" id="SM00881">
    <property type="entry name" value="CoA_binding"/>
    <property type="match status" value="1"/>
</dbReference>
<dbReference type="InterPro" id="IPR043938">
    <property type="entry name" value="Ligase_CoA_dom"/>
</dbReference>
<sequence>MDLTPLFKPKSIAVLGASQNGNTIGGRPIRFLKEYGYQGAIYPINPKYKECQGLKCYPNITALPEAVDHLMVVVRAELVADAVLQAAQKGIKSVMIFSSGFAEAGEEGKAMQRRIQDVAREYNMPVCGPNCQGFIDHFNQVTATFTGSLVNGDFNKGPVAFCSQSGAMGYHFYGMAQRMGLGFSYMVSTGNEAVLTTSDFLRYALDDENTGLVASYMEAINDPDQLARCADLAFKKQKPLLVMKVGRSMAGSQAASSHTGSIAGEDRIADTFLEQNGILRVDSVGQFFDLFKVFSNPKRLKGDNVGIVSISGGAGVVMADDCERFGLNVVTFAPETEENLTQKLPYFGSAKNPVDLTAQVLTASEKFYDCLKCVADDPNTDAIVVFIGLLEHMKDILVPPIARLEKETEKPILVTWMACDDPIRKDFKKYGIPLYEEPTRCIYALGQLNRFRKALAHQSERKKQPTVAPDQSLTAKVSQLLDGDSKELDEMTSKELIQAFGIPATKDVLVTDKSEAGEKAAEIGFPVVMKIVSPEVAHKADVGGVILDIKDKDQATQAFESIMQGVSRARPQARLKGVMISPMVRNGLEMLVGIKNDPVFGPVLMAGLGGSYVEIFKDVSTRVLPITAFEAKDMLKELKAYKLLKGARGGAPRDIDALVEVLLKTSTLAMSLSDRISELDINPLLVFEKGKGVMALDALVSVK</sequence>
<dbReference type="InterPro" id="IPR013815">
    <property type="entry name" value="ATP_grasp_subdomain_1"/>
</dbReference>
<dbReference type="Proteomes" id="UP000032233">
    <property type="component" value="Unassembled WGS sequence"/>
</dbReference>
<dbReference type="PANTHER" id="PTHR43334:SF1">
    <property type="entry name" value="3-HYDROXYPROPIONATE--COA LIGASE [ADP-FORMING]"/>
    <property type="match status" value="1"/>
</dbReference>
<dbReference type="GO" id="GO:0005524">
    <property type="term" value="F:ATP binding"/>
    <property type="evidence" value="ECO:0007669"/>
    <property type="project" value="UniProtKB-UniRule"/>
</dbReference>
<dbReference type="PANTHER" id="PTHR43334">
    <property type="entry name" value="ACETATE--COA LIGASE [ADP-FORMING]"/>
    <property type="match status" value="1"/>
</dbReference>
<dbReference type="Pfam" id="PF19045">
    <property type="entry name" value="Ligase_CoA_2"/>
    <property type="match status" value="1"/>
</dbReference>
<dbReference type="GO" id="GO:0043758">
    <property type="term" value="F:acetate-CoA ligase (ADP-forming) activity"/>
    <property type="evidence" value="ECO:0007669"/>
    <property type="project" value="InterPro"/>
</dbReference>
<name>A0A0D2J350_9BACT</name>
<dbReference type="SUPFAM" id="SSF51735">
    <property type="entry name" value="NAD(P)-binding Rossmann-fold domains"/>
    <property type="match status" value="1"/>
</dbReference>
<dbReference type="SUPFAM" id="SSF56059">
    <property type="entry name" value="Glutathione synthetase ATP-binding domain-like"/>
    <property type="match status" value="1"/>
</dbReference>
<reference evidence="7 8" key="1">
    <citation type="submission" date="2013-11" db="EMBL/GenBank/DDBJ databases">
        <title>Metagenomic analysis of a methanogenic consortium involved in long chain n-alkane degradation.</title>
        <authorList>
            <person name="Davidova I.A."/>
            <person name="Callaghan A.V."/>
            <person name="Wawrik B."/>
            <person name="Pruitt S."/>
            <person name="Marks C."/>
            <person name="Duncan K.E."/>
            <person name="Suflita J.M."/>
        </authorList>
    </citation>
    <scope>NUCLEOTIDE SEQUENCE [LARGE SCALE GENOMIC DNA]</scope>
    <source>
        <strain evidence="7 8">SPR</strain>
    </source>
</reference>
<organism evidence="7 8">
    <name type="scientific">Dethiosulfatarculus sandiegensis</name>
    <dbReference type="NCBI Taxonomy" id="1429043"/>
    <lineage>
        <taxon>Bacteria</taxon>
        <taxon>Pseudomonadati</taxon>
        <taxon>Thermodesulfobacteriota</taxon>
        <taxon>Desulfarculia</taxon>
        <taxon>Desulfarculales</taxon>
        <taxon>Desulfarculaceae</taxon>
        <taxon>Dethiosulfatarculus</taxon>
    </lineage>
</organism>
<dbReference type="InterPro" id="IPR032875">
    <property type="entry name" value="Succ_CoA_lig_flav_dom"/>
</dbReference>
<dbReference type="STRING" id="1429043.X474_18565"/>
<comment type="caution">
    <text evidence="7">The sequence shown here is derived from an EMBL/GenBank/DDBJ whole genome shotgun (WGS) entry which is preliminary data.</text>
</comment>
<dbReference type="InterPro" id="IPR036291">
    <property type="entry name" value="NAD(P)-bd_dom_sf"/>
</dbReference>
<dbReference type="FunFam" id="3.30.1490.20:FF:000020">
    <property type="entry name" value="Protein lysine acetyltransferase"/>
    <property type="match status" value="1"/>
</dbReference>
<accession>A0A0D2J350</accession>
<dbReference type="RefSeq" id="WP_044350501.1">
    <property type="nucleotide sequence ID" value="NZ_AZAC01000029.1"/>
</dbReference>
<evidence type="ECO:0000256" key="4">
    <source>
        <dbReference type="ARBA" id="ARBA00060888"/>
    </source>
</evidence>
<feature type="domain" description="ATP-grasp" evidence="6">
    <location>
        <begin position="494"/>
        <end position="530"/>
    </location>
</feature>
<proteinExistence type="inferred from homology"/>
<dbReference type="GO" id="GO:0046872">
    <property type="term" value="F:metal ion binding"/>
    <property type="evidence" value="ECO:0007669"/>
    <property type="project" value="InterPro"/>
</dbReference>
<keyword evidence="1" id="KW-0436">Ligase</keyword>
<evidence type="ECO:0000313" key="7">
    <source>
        <dbReference type="EMBL" id="KIX12609.1"/>
    </source>
</evidence>
<dbReference type="Gene3D" id="3.40.50.261">
    <property type="entry name" value="Succinyl-CoA synthetase domains"/>
    <property type="match status" value="2"/>
</dbReference>
<gene>
    <name evidence="7" type="ORF">X474_18565</name>
</gene>
<dbReference type="EMBL" id="AZAC01000029">
    <property type="protein sequence ID" value="KIX12609.1"/>
    <property type="molecule type" value="Genomic_DNA"/>
</dbReference>
<dbReference type="Gene3D" id="3.30.470.20">
    <property type="entry name" value="ATP-grasp fold, B domain"/>
    <property type="match status" value="1"/>
</dbReference>
<dbReference type="Pfam" id="PF13380">
    <property type="entry name" value="CoA_binding_2"/>
    <property type="match status" value="1"/>
</dbReference>
<dbReference type="InParanoid" id="A0A0D2J350"/>
<dbReference type="InterPro" id="IPR003781">
    <property type="entry name" value="CoA-bd"/>
</dbReference>